<evidence type="ECO:0000313" key="1">
    <source>
        <dbReference type="EMBL" id="QKX49990.1"/>
    </source>
</evidence>
<accession>A0A7H8Q805</accession>
<proteinExistence type="predicted"/>
<sequence length="211" mass="24787">MNEQQRDEQLNIRTAKSQAGFPDSLHHNRYEPTPYALLDILFREYRLAPEDRLIDFGCGKGRLNFYVHHRFGAESAGVEMDKTFYEEALENRANYEKKHKHAKGKIDFCCCLAQDYNIQPKDNRFYFFNPFSVQIFMSTVNNILKSVEVSPRAVELILFFPSEDYVDYLEHRTLFEQAAEIPLPGIERDFRERFLIYRLSQGGLERALNGV</sequence>
<name>A0A7H8Q805_9BACL</name>
<keyword evidence="1" id="KW-0808">Transferase</keyword>
<reference evidence="2" key="2">
    <citation type="submission" date="2020-06" db="EMBL/GenBank/DDBJ databases">
        <title>Isolation of Planomicrobium glaciei.</title>
        <authorList>
            <person name="Malisova L."/>
            <person name="Safrankova R."/>
            <person name="Jakubu V."/>
            <person name="Spanelova P."/>
        </authorList>
    </citation>
    <scope>NUCLEOTIDE SEQUENCE [LARGE SCALE GENOMIC DNA]</scope>
    <source>
        <strain evidence="2">NRL-ATB46093</strain>
    </source>
</reference>
<reference evidence="1 2" key="1">
    <citation type="submission" date="2020-04" db="EMBL/GenBank/DDBJ databases">
        <authorList>
            <person name="Pajer P."/>
            <person name="Broz P."/>
        </authorList>
    </citation>
    <scope>NUCLEOTIDE SEQUENCE [LARGE SCALE GENOMIC DNA]</scope>
    <source>
        <strain evidence="2">NRL-ATB46093</strain>
    </source>
</reference>
<dbReference type="GO" id="GO:0032259">
    <property type="term" value="P:methylation"/>
    <property type="evidence" value="ECO:0007669"/>
    <property type="project" value="UniProtKB-KW"/>
</dbReference>
<dbReference type="Proteomes" id="UP000509222">
    <property type="component" value="Chromosome"/>
</dbReference>
<keyword evidence="2" id="KW-1185">Reference proteome</keyword>
<evidence type="ECO:0000313" key="2">
    <source>
        <dbReference type="Proteomes" id="UP000509222"/>
    </source>
</evidence>
<dbReference type="GO" id="GO:0008168">
    <property type="term" value="F:methyltransferase activity"/>
    <property type="evidence" value="ECO:0007669"/>
    <property type="project" value="UniProtKB-KW"/>
</dbReference>
<dbReference type="EMBL" id="CP051177">
    <property type="protein sequence ID" value="QKX49990.1"/>
    <property type="molecule type" value="Genomic_DNA"/>
</dbReference>
<dbReference type="InterPro" id="IPR029063">
    <property type="entry name" value="SAM-dependent_MTases_sf"/>
</dbReference>
<organism evidence="1 2">
    <name type="scientific">Planococcus glaciei</name>
    <dbReference type="NCBI Taxonomy" id="459472"/>
    <lineage>
        <taxon>Bacteria</taxon>
        <taxon>Bacillati</taxon>
        <taxon>Bacillota</taxon>
        <taxon>Bacilli</taxon>
        <taxon>Bacillales</taxon>
        <taxon>Caryophanaceae</taxon>
        <taxon>Planococcus</taxon>
    </lineage>
</organism>
<dbReference type="Gene3D" id="3.40.50.150">
    <property type="entry name" value="Vaccinia Virus protein VP39"/>
    <property type="match status" value="1"/>
</dbReference>
<protein>
    <submittedName>
        <fullName evidence="1">SAM-dependent methyltransferase</fullName>
    </submittedName>
</protein>
<gene>
    <name evidence="1" type="ORF">HF394_04935</name>
</gene>
<keyword evidence="1" id="KW-0489">Methyltransferase</keyword>
<dbReference type="AlphaFoldDB" id="A0A7H8Q805"/>
<dbReference type="SUPFAM" id="SSF53335">
    <property type="entry name" value="S-adenosyl-L-methionine-dependent methyltransferases"/>
    <property type="match status" value="1"/>
</dbReference>
<dbReference type="RefSeq" id="WP_036811859.1">
    <property type="nucleotide sequence ID" value="NZ_CP051177.1"/>
</dbReference>